<evidence type="ECO:0000259" key="3">
    <source>
        <dbReference type="PROSITE" id="PS51471"/>
    </source>
</evidence>
<protein>
    <recommendedName>
        <fullName evidence="3">Fe2OG dioxygenase domain-containing protein</fullName>
    </recommendedName>
</protein>
<evidence type="ECO:0000313" key="4">
    <source>
        <dbReference type="EMBL" id="AUW31127.1"/>
    </source>
</evidence>
<dbReference type="SUPFAM" id="SSF51197">
    <property type="entry name" value="Clavaminate synthase-like"/>
    <property type="match status" value="1"/>
</dbReference>
<dbReference type="InterPro" id="IPR005123">
    <property type="entry name" value="Oxoglu/Fe-dep_dioxygenase_dom"/>
</dbReference>
<keyword evidence="2" id="KW-0408">Iron</keyword>
<reference evidence="4" key="1">
    <citation type="submission" date="2017-12" db="EMBL/GenBank/DDBJ databases">
        <title>Genome Sequencing Reveals a Rich Biosynthetic Potential.</title>
        <authorList>
            <person name="Bertrand R.L."/>
            <person name="Abdel-Hameed M.E."/>
            <person name="Sorensen J.L."/>
        </authorList>
    </citation>
    <scope>NUCLEOTIDE SEQUENCE</scope>
</reference>
<dbReference type="AlphaFoldDB" id="A0A2K9YE39"/>
<name>A0A2K9YE39_CLAUC</name>
<comment type="similarity">
    <text evidence="1 2">Belongs to the iron/ascorbate-dependent oxidoreductase family.</text>
</comment>
<proteinExistence type="inferred from homology"/>
<feature type="domain" description="Fe2OG dioxygenase" evidence="3">
    <location>
        <begin position="185"/>
        <end position="319"/>
    </location>
</feature>
<dbReference type="InterPro" id="IPR044861">
    <property type="entry name" value="IPNS-like_FE2OG_OXY"/>
</dbReference>
<evidence type="ECO:0000256" key="2">
    <source>
        <dbReference type="RuleBase" id="RU003682"/>
    </source>
</evidence>
<evidence type="ECO:0000256" key="1">
    <source>
        <dbReference type="ARBA" id="ARBA00008056"/>
    </source>
</evidence>
<dbReference type="PROSITE" id="PS51471">
    <property type="entry name" value="FE2OG_OXY"/>
    <property type="match status" value="1"/>
</dbReference>
<keyword evidence="2" id="KW-0479">Metal-binding</keyword>
<dbReference type="Pfam" id="PF03171">
    <property type="entry name" value="2OG-FeII_Oxy"/>
    <property type="match status" value="1"/>
</dbReference>
<keyword evidence="2" id="KW-0560">Oxidoreductase</keyword>
<dbReference type="PRINTS" id="PR00682">
    <property type="entry name" value="IPNSYNTHASE"/>
</dbReference>
<dbReference type="InterPro" id="IPR027443">
    <property type="entry name" value="IPNS-like_sf"/>
</dbReference>
<dbReference type="EMBL" id="MG777492">
    <property type="protein sequence ID" value="AUW31127.1"/>
    <property type="molecule type" value="Genomic_DNA"/>
</dbReference>
<dbReference type="PANTHER" id="PTHR47990">
    <property type="entry name" value="2-OXOGLUTARATE (2OG) AND FE(II)-DEPENDENT OXYGENASE SUPERFAMILY PROTEIN-RELATED"/>
    <property type="match status" value="1"/>
</dbReference>
<dbReference type="GO" id="GO:0046872">
    <property type="term" value="F:metal ion binding"/>
    <property type="evidence" value="ECO:0007669"/>
    <property type="project" value="UniProtKB-KW"/>
</dbReference>
<organism evidence="4">
    <name type="scientific">Cladonia uncialis subsp. uncialis</name>
    <dbReference type="NCBI Taxonomy" id="180999"/>
    <lineage>
        <taxon>Eukaryota</taxon>
        <taxon>Fungi</taxon>
        <taxon>Dikarya</taxon>
        <taxon>Ascomycota</taxon>
        <taxon>Pezizomycotina</taxon>
        <taxon>Lecanoromycetes</taxon>
        <taxon>OSLEUM clade</taxon>
        <taxon>Lecanoromycetidae</taxon>
        <taxon>Lecanorales</taxon>
        <taxon>Lecanorineae</taxon>
        <taxon>Cladoniaceae</taxon>
        <taxon>Cladonia</taxon>
    </lineage>
</organism>
<dbReference type="Pfam" id="PF14226">
    <property type="entry name" value="DIOX_N"/>
    <property type="match status" value="1"/>
</dbReference>
<dbReference type="InterPro" id="IPR050231">
    <property type="entry name" value="Iron_ascorbate_oxido_reductase"/>
</dbReference>
<dbReference type="Gene3D" id="2.60.120.330">
    <property type="entry name" value="B-lactam Antibiotic, Isopenicillin N Synthase, Chain"/>
    <property type="match status" value="1"/>
</dbReference>
<sequence length="368" mass="41531">MTAETSSVPIVDFAGWSTNASNEQRKEVANQLVEACRTVGFVYIINHNVTPKTLAEAFGWSKKLFDLEREQKMLAPHPDGYTVHRGYSWPGLEKVSNAMGDEEDEDLTKKLRQVSDVKESYEIGSESNQDQPNQWLPEYVLPGFRSFMTEFYWECHGAAETILSAMALGIGLSDENHFKPSHPGHNNQLRLLHYPPVPAADIENQSATRMGAHSDWGSITMLFQDDCGGLQVGPLFSPRLKAACSLLQIENPHKPGEFIDVPPLKDAIVMNVGDLMMRWSNDSLKSTVHRVTLPTRQDRFTGDERMTRARYSIPYFVSPEGESVIECLPSCTDEKRPVKYKPIVWDDYRLMRASMQYETKPEEVAVGA</sequence>
<dbReference type="GO" id="GO:0044283">
    <property type="term" value="P:small molecule biosynthetic process"/>
    <property type="evidence" value="ECO:0007669"/>
    <property type="project" value="UniProtKB-ARBA"/>
</dbReference>
<accession>A0A2K9YE39</accession>
<dbReference type="InterPro" id="IPR026992">
    <property type="entry name" value="DIOX_N"/>
</dbReference>
<dbReference type="GO" id="GO:0016491">
    <property type="term" value="F:oxidoreductase activity"/>
    <property type="evidence" value="ECO:0007669"/>
    <property type="project" value="UniProtKB-KW"/>
</dbReference>